<dbReference type="EMBL" id="LSBJ02000014">
    <property type="protein sequence ID" value="OAQ58693.1"/>
    <property type="molecule type" value="Genomic_DNA"/>
</dbReference>
<keyword evidence="2" id="KW-0521">NADP</keyword>
<dbReference type="RefSeq" id="XP_018136812.1">
    <property type="nucleotide sequence ID" value="XM_018289215.1"/>
</dbReference>
<dbReference type="Gene3D" id="3.40.50.720">
    <property type="entry name" value="NAD(P)-binding Rossmann-like Domain"/>
    <property type="match status" value="1"/>
</dbReference>
<dbReference type="PANTHER" id="PTHR43180">
    <property type="entry name" value="3-OXOACYL-(ACYL-CARRIER-PROTEIN) REDUCTASE (AFU_ORTHOLOGUE AFUA_6G11210)"/>
    <property type="match status" value="1"/>
</dbReference>
<dbReference type="GeneID" id="28853209"/>
<dbReference type="GO" id="GO:0016491">
    <property type="term" value="F:oxidoreductase activity"/>
    <property type="evidence" value="ECO:0007669"/>
    <property type="project" value="UniProtKB-KW"/>
</dbReference>
<evidence type="ECO:0000256" key="1">
    <source>
        <dbReference type="ARBA" id="ARBA00006484"/>
    </source>
</evidence>
<comment type="similarity">
    <text evidence="1 4">Belongs to the short-chain dehydrogenases/reductases (SDR) family.</text>
</comment>
<dbReference type="PROSITE" id="PS00061">
    <property type="entry name" value="ADH_SHORT"/>
    <property type="match status" value="1"/>
</dbReference>
<dbReference type="AlphaFoldDB" id="A0A179F0T1"/>
<dbReference type="Proteomes" id="UP000078397">
    <property type="component" value="Unassembled WGS sequence"/>
</dbReference>
<proteinExistence type="inferred from homology"/>
<accession>A0A179F0T1</accession>
<organism evidence="5 6">
    <name type="scientific">Pochonia chlamydosporia 170</name>
    <dbReference type="NCBI Taxonomy" id="1380566"/>
    <lineage>
        <taxon>Eukaryota</taxon>
        <taxon>Fungi</taxon>
        <taxon>Dikarya</taxon>
        <taxon>Ascomycota</taxon>
        <taxon>Pezizomycotina</taxon>
        <taxon>Sordariomycetes</taxon>
        <taxon>Hypocreomycetidae</taxon>
        <taxon>Hypocreales</taxon>
        <taxon>Clavicipitaceae</taxon>
        <taxon>Pochonia</taxon>
    </lineage>
</organism>
<dbReference type="InterPro" id="IPR036291">
    <property type="entry name" value="NAD(P)-bd_dom_sf"/>
</dbReference>
<evidence type="ECO:0000256" key="4">
    <source>
        <dbReference type="RuleBase" id="RU000363"/>
    </source>
</evidence>
<name>A0A179F0T1_METCM</name>
<keyword evidence="3" id="KW-0560">Oxidoreductase</keyword>
<gene>
    <name evidence="5" type="ORF">VFPPC_10924</name>
</gene>
<dbReference type="InterPro" id="IPR020904">
    <property type="entry name" value="Sc_DH/Rdtase_CS"/>
</dbReference>
<keyword evidence="6" id="KW-1185">Reference proteome</keyword>
<dbReference type="PRINTS" id="PR00081">
    <property type="entry name" value="GDHRDH"/>
</dbReference>
<dbReference type="PANTHER" id="PTHR43180:SF80">
    <property type="entry name" value="NAD(P)-BINDING PROTEIN"/>
    <property type="match status" value="1"/>
</dbReference>
<dbReference type="SUPFAM" id="SSF51735">
    <property type="entry name" value="NAD(P)-binding Rossmann-fold domains"/>
    <property type="match status" value="1"/>
</dbReference>
<comment type="caution">
    <text evidence="5">The sequence shown here is derived from an EMBL/GenBank/DDBJ whole genome shotgun (WGS) entry which is preliminary data.</text>
</comment>
<dbReference type="OrthoDB" id="37659at2759"/>
<evidence type="ECO:0000256" key="2">
    <source>
        <dbReference type="ARBA" id="ARBA00022857"/>
    </source>
</evidence>
<dbReference type="KEGG" id="pchm:VFPPC_10924"/>
<dbReference type="Pfam" id="PF00106">
    <property type="entry name" value="adh_short"/>
    <property type="match status" value="1"/>
</dbReference>
<reference evidence="5 6" key="1">
    <citation type="journal article" date="2016" name="PLoS Pathog.">
        <title>Biosynthesis of antibiotic leucinostatins in bio-control fungus Purpureocillium lilacinum and their inhibition on phytophthora revealed by genome mining.</title>
        <authorList>
            <person name="Wang G."/>
            <person name="Liu Z."/>
            <person name="Lin R."/>
            <person name="Li E."/>
            <person name="Mao Z."/>
            <person name="Ling J."/>
            <person name="Yang Y."/>
            <person name="Yin W.B."/>
            <person name="Xie B."/>
        </authorList>
    </citation>
    <scope>NUCLEOTIDE SEQUENCE [LARGE SCALE GENOMIC DNA]</scope>
    <source>
        <strain evidence="5">170</strain>
    </source>
</reference>
<sequence length="301" mass="32228">MTSLNLKVGDIPDLSGKRVIITGASSGIGLAAANIFAQKGAWVLNLDINPPPDATRSSVEYRHCDISNWKGLKDAFKYAGGIDIAVSNAGISEETDYFVDTFDPSTQELLEPEYRVLDVNLRAVFNFTKLALSNFRQRKHPGSIVITSSATAYAPEQSLPVYSASKLALIGLVRSLRSSVRHEGITVNAIAPAATITNLLPGHLAAPIIAAGLPVSTSEFVGLALVYSATATQTGLVELYGKDAPGLMQSESRWNGRTILTLGDQYTELEGTIAALITQWFGEINTKLTGLQQAATDFRTQ</sequence>
<dbReference type="STRING" id="1380566.A0A179F0T1"/>
<evidence type="ECO:0000313" key="6">
    <source>
        <dbReference type="Proteomes" id="UP000078397"/>
    </source>
</evidence>
<evidence type="ECO:0000313" key="5">
    <source>
        <dbReference type="EMBL" id="OAQ58693.1"/>
    </source>
</evidence>
<evidence type="ECO:0000256" key="3">
    <source>
        <dbReference type="ARBA" id="ARBA00023002"/>
    </source>
</evidence>
<dbReference type="InterPro" id="IPR002347">
    <property type="entry name" value="SDR_fam"/>
</dbReference>
<protein>
    <submittedName>
        <fullName evidence="5">Short chain dehydrogenase reductase family</fullName>
    </submittedName>
</protein>
<dbReference type="PRINTS" id="PR00080">
    <property type="entry name" value="SDRFAMILY"/>
</dbReference>